<dbReference type="Proteomes" id="UP000431901">
    <property type="component" value="Unassembled WGS sequence"/>
</dbReference>
<dbReference type="AlphaFoldDB" id="A0A6I4W397"/>
<evidence type="ECO:0000313" key="2">
    <source>
        <dbReference type="Proteomes" id="UP000431901"/>
    </source>
</evidence>
<dbReference type="SUPFAM" id="SSF111069">
    <property type="entry name" value="Hypothetical protein yfbM"/>
    <property type="match status" value="1"/>
</dbReference>
<gene>
    <name evidence="1" type="ORF">GQ466_07460</name>
</gene>
<comment type="caution">
    <text evidence="1">The sequence shown here is derived from an EMBL/GenBank/DDBJ whole genome shotgun (WGS) entry which is preliminary data.</text>
</comment>
<dbReference type="Pfam" id="PF08974">
    <property type="entry name" value="DUF1877"/>
    <property type="match status" value="1"/>
</dbReference>
<keyword evidence="2" id="KW-1185">Reference proteome</keyword>
<reference evidence="1 2" key="1">
    <citation type="submission" date="2019-12" db="EMBL/GenBank/DDBJ databases">
        <title>Nocardia macrotermitis sp. nov. and Nocardia aurantia sp. nov., isolated from the gut of the fungus growing-termite Macrotermes natalensis.</title>
        <authorList>
            <person name="Christine B."/>
            <person name="Rene B."/>
        </authorList>
    </citation>
    <scope>NUCLEOTIDE SEQUENCE [LARGE SCALE GENOMIC DNA]</scope>
    <source>
        <strain evidence="1 2">DSM 102126</strain>
    </source>
</reference>
<dbReference type="InterPro" id="IPR015068">
    <property type="entry name" value="DUF1877"/>
</dbReference>
<sequence>MGLAMSFLRVPPVLDGAADPAVVARRLFGAGGARPAATALDLGGAWQAVHYLLTGDPWDGPQPEGDVVCGGRLLTEDGADELGRDVIYLEPARVAPIAAYLAATPFRAIAGRFDLTAMKAAHVQDADAFDDGVLDRVLAPAYDALGRFFRQAADAGEAVYKAMEERSAR</sequence>
<accession>A0A6I4W397</accession>
<proteinExistence type="predicted"/>
<name>A0A6I4W397_9ACTN</name>
<evidence type="ECO:0000313" key="1">
    <source>
        <dbReference type="EMBL" id="MXQ63868.1"/>
    </source>
</evidence>
<dbReference type="Gene3D" id="3.40.1760.10">
    <property type="entry name" value="YfbM-like super family"/>
    <property type="match status" value="1"/>
</dbReference>
<protein>
    <submittedName>
        <fullName evidence="1">DUF1877 family protein</fullName>
    </submittedName>
</protein>
<dbReference type="OrthoDB" id="5354816at2"/>
<dbReference type="InterPro" id="IPR035944">
    <property type="entry name" value="YfbM-like_sf"/>
</dbReference>
<organism evidence="1 2">
    <name type="scientific">Actinomadura rayongensis</name>
    <dbReference type="NCBI Taxonomy" id="1429076"/>
    <lineage>
        <taxon>Bacteria</taxon>
        <taxon>Bacillati</taxon>
        <taxon>Actinomycetota</taxon>
        <taxon>Actinomycetes</taxon>
        <taxon>Streptosporangiales</taxon>
        <taxon>Thermomonosporaceae</taxon>
        <taxon>Actinomadura</taxon>
    </lineage>
</organism>
<dbReference type="EMBL" id="WUTW01000001">
    <property type="protein sequence ID" value="MXQ63868.1"/>
    <property type="molecule type" value="Genomic_DNA"/>
</dbReference>